<sequence length="69" mass="7758">MAHFCIICCLCFDEASDDEASDDEASDDEASDDEASDHELPGNKNLFKQFAFKSDMPPDDISINRRKIK</sequence>
<dbReference type="EMBL" id="VSSQ01120627">
    <property type="protein sequence ID" value="MPN53481.1"/>
    <property type="molecule type" value="Genomic_DNA"/>
</dbReference>
<accession>A0A645IQ67</accession>
<name>A0A645IQ67_9ZZZZ</name>
<reference evidence="2" key="1">
    <citation type="submission" date="2019-08" db="EMBL/GenBank/DDBJ databases">
        <authorList>
            <person name="Kucharzyk K."/>
            <person name="Murdoch R.W."/>
            <person name="Higgins S."/>
            <person name="Loffler F."/>
        </authorList>
    </citation>
    <scope>NUCLEOTIDE SEQUENCE</scope>
</reference>
<protein>
    <submittedName>
        <fullName evidence="2">Uncharacterized protein</fullName>
    </submittedName>
</protein>
<proteinExistence type="predicted"/>
<gene>
    <name evidence="2" type="ORF">SDC9_201145</name>
</gene>
<dbReference type="AlphaFoldDB" id="A0A645IQ67"/>
<feature type="compositionally biased region" description="Acidic residues" evidence="1">
    <location>
        <begin position="18"/>
        <end position="36"/>
    </location>
</feature>
<comment type="caution">
    <text evidence="2">The sequence shown here is derived from an EMBL/GenBank/DDBJ whole genome shotgun (WGS) entry which is preliminary data.</text>
</comment>
<evidence type="ECO:0000256" key="1">
    <source>
        <dbReference type="SAM" id="MobiDB-lite"/>
    </source>
</evidence>
<feature type="region of interest" description="Disordered" evidence="1">
    <location>
        <begin position="18"/>
        <end position="43"/>
    </location>
</feature>
<organism evidence="2">
    <name type="scientific">bioreactor metagenome</name>
    <dbReference type="NCBI Taxonomy" id="1076179"/>
    <lineage>
        <taxon>unclassified sequences</taxon>
        <taxon>metagenomes</taxon>
        <taxon>ecological metagenomes</taxon>
    </lineage>
</organism>
<evidence type="ECO:0000313" key="2">
    <source>
        <dbReference type="EMBL" id="MPN53481.1"/>
    </source>
</evidence>